<name>A0A399DUE6_9DEIN</name>
<proteinExistence type="predicted"/>
<dbReference type="RefSeq" id="WP_027886466.1">
    <property type="nucleotide sequence ID" value="NZ_JBHSXZ010000034.1"/>
</dbReference>
<evidence type="ECO:0000259" key="1">
    <source>
        <dbReference type="Pfam" id="PF14343"/>
    </source>
</evidence>
<organism evidence="2 3">
    <name type="scientific">Meiothermus taiwanensis</name>
    <dbReference type="NCBI Taxonomy" id="172827"/>
    <lineage>
        <taxon>Bacteria</taxon>
        <taxon>Thermotogati</taxon>
        <taxon>Deinococcota</taxon>
        <taxon>Deinococci</taxon>
        <taxon>Thermales</taxon>
        <taxon>Thermaceae</taxon>
        <taxon>Meiothermus</taxon>
    </lineage>
</organism>
<dbReference type="Proteomes" id="UP000266089">
    <property type="component" value="Unassembled WGS sequence"/>
</dbReference>
<dbReference type="AlphaFoldDB" id="A0A399DUE6"/>
<gene>
    <name evidence="2" type="ORF">Mcate_02108</name>
</gene>
<reference evidence="2 3" key="1">
    <citation type="submission" date="2018-08" db="EMBL/GenBank/DDBJ databases">
        <title>Meiothermus cateniformans JCM 15151 genome sequencing project.</title>
        <authorList>
            <person name="Da Costa M.S."/>
            <person name="Albuquerque L."/>
            <person name="Raposo P."/>
            <person name="Froufe H.J.C."/>
            <person name="Barroso C.S."/>
            <person name="Egas C."/>
        </authorList>
    </citation>
    <scope>NUCLEOTIDE SEQUENCE [LARGE SCALE GENOMIC DNA]</scope>
    <source>
        <strain evidence="2 3">JCM 15151</strain>
    </source>
</reference>
<dbReference type="EMBL" id="QWKX01000060">
    <property type="protein sequence ID" value="RIH75686.1"/>
    <property type="molecule type" value="Genomic_DNA"/>
</dbReference>
<protein>
    <recommendedName>
        <fullName evidence="1">PrcB C-terminal domain-containing protein</fullName>
    </recommendedName>
</protein>
<feature type="domain" description="PrcB C-terminal" evidence="1">
    <location>
        <begin position="271"/>
        <end position="327"/>
    </location>
</feature>
<dbReference type="OrthoDB" id="29537at2"/>
<sequence length="348" mass="37865">MKPWLGLILLALAGCIPEPGQATYRVGEIQLLFPENTERWTYFYGEPQAVQLGGRTLALTKGSSSSPLAVPEALLVDGEALYREIGPAQPRVAQTSRTFPGLQFVVRASRNLQSAWLFDGNWSRLESSFASNSAQVVENRPGTPRFEELSEAENRVVLQEILARRGGRPVVLYEVQPALEPNRYTPAPVQSRVVALAVQYGLETELTLMPPNPSPNPRVLRQGSQSAYTDPTPAAYLASSPDQLLSVWRLATGHQIPQPATPSVDFSQSRVVAFFWGQKPTGGYGVQYVSSQLSGSTLRVTLRLVSPAPGAILTQALTSPFVLLEVPGRFNRVEFVDVNGRPLASAGN</sequence>
<evidence type="ECO:0000313" key="3">
    <source>
        <dbReference type="Proteomes" id="UP000266089"/>
    </source>
</evidence>
<evidence type="ECO:0000313" key="2">
    <source>
        <dbReference type="EMBL" id="RIH75686.1"/>
    </source>
</evidence>
<dbReference type="Pfam" id="PF14343">
    <property type="entry name" value="PrcB_C"/>
    <property type="match status" value="1"/>
</dbReference>
<accession>A0A399DUE6</accession>
<dbReference type="InterPro" id="IPR025748">
    <property type="entry name" value="PrcB_C_dom"/>
</dbReference>
<dbReference type="PROSITE" id="PS51257">
    <property type="entry name" value="PROKAR_LIPOPROTEIN"/>
    <property type="match status" value="1"/>
</dbReference>
<comment type="caution">
    <text evidence="2">The sequence shown here is derived from an EMBL/GenBank/DDBJ whole genome shotgun (WGS) entry which is preliminary data.</text>
</comment>